<comment type="catalytic activity">
    <reaction evidence="1">
        <text>S-ubiquitinyl-[E2 ubiquitin-conjugating enzyme]-L-cysteine + [acceptor protein]-L-lysine = [E2 ubiquitin-conjugating enzyme]-L-cysteine + N(6)-ubiquitinyl-[acceptor protein]-L-lysine.</text>
        <dbReference type="EC" id="2.3.2.27"/>
    </reaction>
</comment>
<proteinExistence type="predicted"/>
<dbReference type="Gene3D" id="3.30.40.10">
    <property type="entry name" value="Zinc/RING finger domain, C3HC4 (zinc finger)"/>
    <property type="match status" value="1"/>
</dbReference>
<sequence length="337" mass="37986">MPLAATDLSADLTAADLRPAILRATLDEVSASKSAGAGERNCCVICLDDVAEPCESQPCQHSNFDYLCLLTWLDQRKTCPLCKVTVTDVRHNFSPNRETWDTYKVPKAPAAQPTESVGGTRSYRTGAPFGRTSRQSGPRRRRNNLPCEPRLTSLAQRRHVYRHRLFSCHVGTTRRAPHCDLTPASFLRNPDLVSRSRMFLRRELQVFEFLSSASDAEEPSGARRSTEAGTDPRTQRRMANVEFLLEYIISILKTIDTQGAMGQAEALIAPFLGREDTQLLLHELRAFLRSPYITLQSWDRNVQYPPLSRSVSTRAGRDEREPPDNIYPSVWRQGDPL</sequence>
<evidence type="ECO:0000256" key="2">
    <source>
        <dbReference type="ARBA" id="ARBA00012483"/>
    </source>
</evidence>
<dbReference type="SUPFAM" id="SSF57850">
    <property type="entry name" value="RING/U-box"/>
    <property type="match status" value="1"/>
</dbReference>
<dbReference type="GO" id="GO:0000209">
    <property type="term" value="P:protein polyubiquitination"/>
    <property type="evidence" value="ECO:0007669"/>
    <property type="project" value="TreeGrafter"/>
</dbReference>
<evidence type="ECO:0000256" key="4">
    <source>
        <dbReference type="ARBA" id="ARBA00023015"/>
    </source>
</evidence>
<evidence type="ECO:0000313" key="10">
    <source>
        <dbReference type="Proteomes" id="UP000813385"/>
    </source>
</evidence>
<dbReference type="Proteomes" id="UP000813385">
    <property type="component" value="Unassembled WGS sequence"/>
</dbReference>
<evidence type="ECO:0000256" key="1">
    <source>
        <dbReference type="ARBA" id="ARBA00000900"/>
    </source>
</evidence>
<keyword evidence="4" id="KW-0805">Transcription regulation</keyword>
<dbReference type="Pfam" id="PF13639">
    <property type="entry name" value="zf-RING_2"/>
    <property type="match status" value="1"/>
</dbReference>
<dbReference type="OrthoDB" id="444265at2759"/>
<evidence type="ECO:0000256" key="6">
    <source>
        <dbReference type="PROSITE-ProRule" id="PRU00175"/>
    </source>
</evidence>
<reference evidence="9" key="1">
    <citation type="journal article" date="2021" name="Nat. Commun.">
        <title>Genetic determinants of endophytism in the Arabidopsis root mycobiome.</title>
        <authorList>
            <person name="Mesny F."/>
            <person name="Miyauchi S."/>
            <person name="Thiergart T."/>
            <person name="Pickel B."/>
            <person name="Atanasova L."/>
            <person name="Karlsson M."/>
            <person name="Huettel B."/>
            <person name="Barry K.W."/>
            <person name="Haridas S."/>
            <person name="Chen C."/>
            <person name="Bauer D."/>
            <person name="Andreopoulos W."/>
            <person name="Pangilinan J."/>
            <person name="LaButti K."/>
            <person name="Riley R."/>
            <person name="Lipzen A."/>
            <person name="Clum A."/>
            <person name="Drula E."/>
            <person name="Henrissat B."/>
            <person name="Kohler A."/>
            <person name="Grigoriev I.V."/>
            <person name="Martin F.M."/>
            <person name="Hacquard S."/>
        </authorList>
    </citation>
    <scope>NUCLEOTIDE SEQUENCE</scope>
    <source>
        <strain evidence="9">MPI-CAGE-AT-0016</strain>
    </source>
</reference>
<evidence type="ECO:0000313" key="9">
    <source>
        <dbReference type="EMBL" id="KAH7362313.1"/>
    </source>
</evidence>
<feature type="compositionally biased region" description="Polar residues" evidence="7">
    <location>
        <begin position="113"/>
        <end position="123"/>
    </location>
</feature>
<dbReference type="SMART" id="SM00184">
    <property type="entry name" value="RING"/>
    <property type="match status" value="1"/>
</dbReference>
<dbReference type="PROSITE" id="PS50089">
    <property type="entry name" value="ZF_RING_2"/>
    <property type="match status" value="1"/>
</dbReference>
<evidence type="ECO:0000256" key="3">
    <source>
        <dbReference type="ARBA" id="ARBA00022679"/>
    </source>
</evidence>
<evidence type="ECO:0000256" key="5">
    <source>
        <dbReference type="ARBA" id="ARBA00023163"/>
    </source>
</evidence>
<keyword evidence="6" id="KW-0479">Metal-binding</keyword>
<evidence type="ECO:0000259" key="8">
    <source>
        <dbReference type="PROSITE" id="PS50089"/>
    </source>
</evidence>
<keyword evidence="6" id="KW-0862">Zinc</keyword>
<name>A0A8K0TEB3_9PEZI</name>
<dbReference type="GO" id="GO:0061630">
    <property type="term" value="F:ubiquitin protein ligase activity"/>
    <property type="evidence" value="ECO:0007669"/>
    <property type="project" value="UniProtKB-EC"/>
</dbReference>
<dbReference type="PANTHER" id="PTHR46077">
    <property type="entry name" value="E3 UBIQUITIN-PROTEIN LIGASE TOPORS"/>
    <property type="match status" value="1"/>
</dbReference>
<dbReference type="InterPro" id="IPR013083">
    <property type="entry name" value="Znf_RING/FYVE/PHD"/>
</dbReference>
<keyword evidence="3" id="KW-0808">Transferase</keyword>
<organism evidence="9 10">
    <name type="scientific">Plectosphaerella cucumerina</name>
    <dbReference type="NCBI Taxonomy" id="40658"/>
    <lineage>
        <taxon>Eukaryota</taxon>
        <taxon>Fungi</taxon>
        <taxon>Dikarya</taxon>
        <taxon>Ascomycota</taxon>
        <taxon>Pezizomycotina</taxon>
        <taxon>Sordariomycetes</taxon>
        <taxon>Hypocreomycetidae</taxon>
        <taxon>Glomerellales</taxon>
        <taxon>Plectosphaerellaceae</taxon>
        <taxon>Plectosphaerella</taxon>
    </lineage>
</organism>
<dbReference type="AlphaFoldDB" id="A0A8K0TEB3"/>
<feature type="domain" description="RING-type" evidence="8">
    <location>
        <begin position="43"/>
        <end position="83"/>
    </location>
</feature>
<comment type="caution">
    <text evidence="9">The sequence shown here is derived from an EMBL/GenBank/DDBJ whole genome shotgun (WGS) entry which is preliminary data.</text>
</comment>
<accession>A0A8K0TEB3</accession>
<dbReference type="GO" id="GO:0008270">
    <property type="term" value="F:zinc ion binding"/>
    <property type="evidence" value="ECO:0007669"/>
    <property type="project" value="UniProtKB-KW"/>
</dbReference>
<evidence type="ECO:0000256" key="7">
    <source>
        <dbReference type="SAM" id="MobiDB-lite"/>
    </source>
</evidence>
<keyword evidence="5" id="KW-0804">Transcription</keyword>
<dbReference type="PANTHER" id="PTHR46077:SF1">
    <property type="entry name" value="TOP1 BINDING ARGININE_SERINE RICH PROTEIN, E3 UBIQUITIN LIGASE"/>
    <property type="match status" value="1"/>
</dbReference>
<keyword evidence="10" id="KW-1185">Reference proteome</keyword>
<feature type="region of interest" description="Disordered" evidence="7">
    <location>
        <begin position="107"/>
        <end position="146"/>
    </location>
</feature>
<gene>
    <name evidence="9" type="ORF">B0T11DRAFT_280592</name>
</gene>
<dbReference type="EC" id="2.3.2.27" evidence="2"/>
<dbReference type="EMBL" id="JAGPXD010000003">
    <property type="protein sequence ID" value="KAH7362313.1"/>
    <property type="molecule type" value="Genomic_DNA"/>
</dbReference>
<keyword evidence="6" id="KW-0863">Zinc-finger</keyword>
<dbReference type="GO" id="GO:0006513">
    <property type="term" value="P:protein monoubiquitination"/>
    <property type="evidence" value="ECO:0007669"/>
    <property type="project" value="TreeGrafter"/>
</dbReference>
<feature type="region of interest" description="Disordered" evidence="7">
    <location>
        <begin position="308"/>
        <end position="337"/>
    </location>
</feature>
<dbReference type="InterPro" id="IPR001841">
    <property type="entry name" value="Znf_RING"/>
</dbReference>
<protein>
    <recommendedName>
        <fullName evidence="2">RING-type E3 ubiquitin transferase</fullName>
        <ecNumber evidence="2">2.3.2.27</ecNumber>
    </recommendedName>
</protein>